<proteinExistence type="predicted"/>
<organism evidence="1 2">
    <name type="scientific">Jannaschia aquimarina</name>
    <dbReference type="NCBI Taxonomy" id="935700"/>
    <lineage>
        <taxon>Bacteria</taxon>
        <taxon>Pseudomonadati</taxon>
        <taxon>Pseudomonadota</taxon>
        <taxon>Alphaproteobacteria</taxon>
        <taxon>Rhodobacterales</taxon>
        <taxon>Roseobacteraceae</taxon>
        <taxon>Jannaschia</taxon>
    </lineage>
</organism>
<reference evidence="1 2" key="1">
    <citation type="submission" date="2015-02" db="EMBL/GenBank/DDBJ databases">
        <title>Genome Sequence of Jannaschia aquimarina DSM28248, a member of the Roseobacter clade.</title>
        <authorList>
            <person name="Voget S."/>
            <person name="Daniel R."/>
        </authorList>
    </citation>
    <scope>NUCLEOTIDE SEQUENCE [LARGE SCALE GENOMIC DNA]</scope>
    <source>
        <strain evidence="1 2">GSW-M26</strain>
    </source>
</reference>
<dbReference type="PANTHER" id="PTHR35519">
    <property type="entry name" value="MEMBRANE PROTEINS"/>
    <property type="match status" value="1"/>
</dbReference>
<comment type="caution">
    <text evidence="1">The sequence shown here is derived from an EMBL/GenBank/DDBJ whole genome shotgun (WGS) entry which is preliminary data.</text>
</comment>
<dbReference type="EMBL" id="JYFE01000025">
    <property type="protein sequence ID" value="KIT16887.1"/>
    <property type="molecule type" value="Genomic_DNA"/>
</dbReference>
<gene>
    <name evidence="1" type="ORF">jaqu_13850</name>
</gene>
<dbReference type="RefSeq" id="WP_043918220.1">
    <property type="nucleotide sequence ID" value="NZ_FZPF01000006.1"/>
</dbReference>
<evidence type="ECO:0000313" key="1">
    <source>
        <dbReference type="EMBL" id="KIT16887.1"/>
    </source>
</evidence>
<evidence type="ECO:0008006" key="3">
    <source>
        <dbReference type="Google" id="ProtNLM"/>
    </source>
</evidence>
<dbReference type="PATRIC" id="fig|935700.4.peg.1437"/>
<keyword evidence="2" id="KW-1185">Reference proteome</keyword>
<name>A0A0D1CQ63_9RHOB</name>
<dbReference type="STRING" id="935700.jaqu_13850"/>
<accession>A0A0D1CQ63</accession>
<dbReference type="OrthoDB" id="513552at2"/>
<dbReference type="Proteomes" id="UP000032232">
    <property type="component" value="Unassembled WGS sequence"/>
</dbReference>
<dbReference type="PANTHER" id="PTHR35519:SF2">
    <property type="entry name" value="PH DOMAIN PROTEIN"/>
    <property type="match status" value="1"/>
</dbReference>
<dbReference type="Pfam" id="PF13430">
    <property type="entry name" value="DUF4112"/>
    <property type="match status" value="1"/>
</dbReference>
<evidence type="ECO:0000313" key="2">
    <source>
        <dbReference type="Proteomes" id="UP000032232"/>
    </source>
</evidence>
<protein>
    <recommendedName>
        <fullName evidence="3">DUF4112 domain-containing protein</fullName>
    </recommendedName>
</protein>
<sequence length="126" mass="13564">MDDLVTRLDRLDRLAHNLDSRFRIPGTGIRFGWDSILGLVPGLGDVATVAPAAYIWMEGHRLGASNAVKGRMAFNIALDWVVGSVPLVGDLLDLGLKANRRNAALLRKHLAPETMDAPAPDLLSAA</sequence>
<dbReference type="InterPro" id="IPR025187">
    <property type="entry name" value="DUF4112"/>
</dbReference>
<dbReference type="AlphaFoldDB" id="A0A0D1CQ63"/>